<evidence type="ECO:0000313" key="4">
    <source>
        <dbReference type="Proteomes" id="UP000886520"/>
    </source>
</evidence>
<accession>A0A9D4UIW2</accession>
<feature type="repeat" description="PPR" evidence="2">
    <location>
        <begin position="272"/>
        <end position="306"/>
    </location>
</feature>
<reference evidence="3" key="1">
    <citation type="submission" date="2021-01" db="EMBL/GenBank/DDBJ databases">
        <title>Adiantum capillus-veneris genome.</title>
        <authorList>
            <person name="Fang Y."/>
            <person name="Liao Q."/>
        </authorList>
    </citation>
    <scope>NUCLEOTIDE SEQUENCE</scope>
    <source>
        <strain evidence="3">H3</strain>
        <tissue evidence="3">Leaf</tissue>
    </source>
</reference>
<keyword evidence="4" id="KW-1185">Reference proteome</keyword>
<dbReference type="PROSITE" id="PS51375">
    <property type="entry name" value="PPR"/>
    <property type="match status" value="4"/>
</dbReference>
<evidence type="ECO:0000256" key="2">
    <source>
        <dbReference type="PROSITE-ProRule" id="PRU00708"/>
    </source>
</evidence>
<feature type="repeat" description="PPR" evidence="2">
    <location>
        <begin position="174"/>
        <end position="208"/>
    </location>
</feature>
<dbReference type="PANTHER" id="PTHR47926">
    <property type="entry name" value="PENTATRICOPEPTIDE REPEAT-CONTAINING PROTEIN"/>
    <property type="match status" value="1"/>
</dbReference>
<evidence type="ECO:0000313" key="3">
    <source>
        <dbReference type="EMBL" id="KAI5068721.1"/>
    </source>
</evidence>
<proteinExistence type="predicted"/>
<evidence type="ECO:0000256" key="1">
    <source>
        <dbReference type="ARBA" id="ARBA00022737"/>
    </source>
</evidence>
<dbReference type="EMBL" id="JABFUD020000016">
    <property type="protein sequence ID" value="KAI5068721.1"/>
    <property type="molecule type" value="Genomic_DNA"/>
</dbReference>
<feature type="repeat" description="PPR" evidence="2">
    <location>
        <begin position="373"/>
        <end position="407"/>
    </location>
</feature>
<dbReference type="NCBIfam" id="TIGR00756">
    <property type="entry name" value="PPR"/>
    <property type="match status" value="4"/>
</dbReference>
<dbReference type="InterPro" id="IPR011990">
    <property type="entry name" value="TPR-like_helical_dom_sf"/>
</dbReference>
<dbReference type="GO" id="GO:0048731">
    <property type="term" value="P:system development"/>
    <property type="evidence" value="ECO:0007669"/>
    <property type="project" value="UniProtKB-ARBA"/>
</dbReference>
<dbReference type="Pfam" id="PF01535">
    <property type="entry name" value="PPR"/>
    <property type="match status" value="5"/>
</dbReference>
<dbReference type="InterPro" id="IPR046960">
    <property type="entry name" value="PPR_At4g14850-like_plant"/>
</dbReference>
<dbReference type="GO" id="GO:0003723">
    <property type="term" value="F:RNA binding"/>
    <property type="evidence" value="ECO:0007669"/>
    <property type="project" value="InterPro"/>
</dbReference>
<dbReference type="FunFam" id="1.25.40.10:FF:000158">
    <property type="entry name" value="pentatricopeptide repeat-containing protein At2g33680"/>
    <property type="match status" value="1"/>
</dbReference>
<gene>
    <name evidence="3" type="ORF">GOP47_0017066</name>
</gene>
<dbReference type="FunFam" id="1.25.40.10:FF:000031">
    <property type="entry name" value="Pentatricopeptide repeat-containing protein mitochondrial"/>
    <property type="match status" value="1"/>
</dbReference>
<dbReference type="PANTHER" id="PTHR47926:SF382">
    <property type="entry name" value="PENTACOTRIPEPTIDE-REPEAT REGION OF PRORP DOMAIN-CONTAINING PROTEIN"/>
    <property type="match status" value="1"/>
</dbReference>
<dbReference type="Gene3D" id="1.25.40.10">
    <property type="entry name" value="Tetratricopeptide repeat domain"/>
    <property type="match status" value="5"/>
</dbReference>
<dbReference type="OrthoDB" id="1891430at2759"/>
<dbReference type="InterPro" id="IPR002885">
    <property type="entry name" value="PPR_rpt"/>
</dbReference>
<evidence type="ECO:0008006" key="5">
    <source>
        <dbReference type="Google" id="ProtNLM"/>
    </source>
</evidence>
<dbReference type="FunFam" id="1.25.40.10:FF:000073">
    <property type="entry name" value="Pentatricopeptide repeat-containing protein chloroplastic"/>
    <property type="match status" value="1"/>
</dbReference>
<dbReference type="AlphaFoldDB" id="A0A9D4UIW2"/>
<keyword evidence="1" id="KW-0677">Repeat</keyword>
<dbReference type="Proteomes" id="UP000886520">
    <property type="component" value="Chromosome 16"/>
</dbReference>
<organism evidence="3 4">
    <name type="scientific">Adiantum capillus-veneris</name>
    <name type="common">Maidenhair fern</name>
    <dbReference type="NCBI Taxonomy" id="13818"/>
    <lineage>
        <taxon>Eukaryota</taxon>
        <taxon>Viridiplantae</taxon>
        <taxon>Streptophyta</taxon>
        <taxon>Embryophyta</taxon>
        <taxon>Tracheophyta</taxon>
        <taxon>Polypodiopsida</taxon>
        <taxon>Polypodiidae</taxon>
        <taxon>Polypodiales</taxon>
        <taxon>Pteridineae</taxon>
        <taxon>Pteridaceae</taxon>
        <taxon>Vittarioideae</taxon>
        <taxon>Adiantum</taxon>
    </lineage>
</organism>
<dbReference type="GO" id="GO:0009451">
    <property type="term" value="P:RNA modification"/>
    <property type="evidence" value="ECO:0007669"/>
    <property type="project" value="InterPro"/>
</dbReference>
<name>A0A9D4UIW2_ADICA</name>
<feature type="repeat" description="PPR" evidence="2">
    <location>
        <begin position="471"/>
        <end position="505"/>
    </location>
</feature>
<dbReference type="Pfam" id="PF13041">
    <property type="entry name" value="PPR_2"/>
    <property type="match status" value="3"/>
</dbReference>
<comment type="caution">
    <text evidence="3">The sequence shown here is derived from an EMBL/GenBank/DDBJ whole genome shotgun (WGS) entry which is preliminary data.</text>
</comment>
<protein>
    <recommendedName>
        <fullName evidence="5">Pentatricopeptide repeat-containing protein</fullName>
    </recommendedName>
</protein>
<sequence>MSRSGEGKVGRELKVLAEACLARGDVSGGKELLNQFEQHPPVTATSIELSIHLIRLCALSGTPEQALTFFQAIAEPPVVAWGAIFTTLSKLGRPHHALHLFFHMPPCIAPNSRLYVTILQACSTSSHVHLLESQIVENALDLQLYVCNALIHMYAHCGCLESARHVFNRLAIRSVVTWCTMISGYAKHGFNAEALQLFRHMHLQNMEANQVTILSVLKACTTLHDGKFLHSLILCRGMESNGFVVNSLLDMYAKCGSFDIASSLLDRSCGTNVVTWTAMIGGCIQYGQITKAFKYFARMLEEGFNPNEVTFVSMLKACSLLLDIDTGKLLYFFIVEMQVCILGPLGNSLIDMYGKHGSLDDALNIFKVLPQRGLITWSAMMGAYSHNGCDEDVLHLFEQMQQAGALPDIVILACTLKACSAIAALEQGKLIHSHILEHDVALDTKHLIELYVKCGCIEDACRVFDMSRVHSLATWNTVISGCCESSKFNLAKRYFSAMEEQGIESDHTTLSCLLFLCSHMGLLSEGFSFFKEISRGYHASPKLEHFVSLVHLLGCTGQVDEAKCLLATMPSGPGPVGWRSLLSQCKAHSQVALGQQCFHHVASGDQREAAGYVLMSNMYVQPGTEGMAESEELRKYVNAWKKPAKACIEVLNKVHSFSVKDEYHPFITDIHAKLRLLRVQMAEAGHLHSW</sequence>